<keyword evidence="4" id="KW-1185">Reference proteome</keyword>
<evidence type="ECO:0000256" key="2">
    <source>
        <dbReference type="SAM" id="Phobius"/>
    </source>
</evidence>
<feature type="transmembrane region" description="Helical" evidence="2">
    <location>
        <begin position="45"/>
        <end position="66"/>
    </location>
</feature>
<evidence type="ECO:0000256" key="1">
    <source>
        <dbReference type="SAM" id="MobiDB-lite"/>
    </source>
</evidence>
<dbReference type="STRING" id="196109.A0A136JHZ9"/>
<dbReference type="EMBL" id="KQ964245">
    <property type="protein sequence ID" value="KXJ96777.1"/>
    <property type="molecule type" value="Genomic_DNA"/>
</dbReference>
<proteinExistence type="predicted"/>
<gene>
    <name evidence="3" type="ORF">Micbo1qcDRAFT_199550</name>
</gene>
<dbReference type="OrthoDB" id="3918601at2759"/>
<evidence type="ECO:0000313" key="3">
    <source>
        <dbReference type="EMBL" id="KXJ96777.1"/>
    </source>
</evidence>
<organism evidence="3 4">
    <name type="scientific">Microdochium bolleyi</name>
    <dbReference type="NCBI Taxonomy" id="196109"/>
    <lineage>
        <taxon>Eukaryota</taxon>
        <taxon>Fungi</taxon>
        <taxon>Dikarya</taxon>
        <taxon>Ascomycota</taxon>
        <taxon>Pezizomycotina</taxon>
        <taxon>Sordariomycetes</taxon>
        <taxon>Xylariomycetidae</taxon>
        <taxon>Xylariales</taxon>
        <taxon>Microdochiaceae</taxon>
        <taxon>Microdochium</taxon>
    </lineage>
</organism>
<reference evidence="4" key="1">
    <citation type="submission" date="2016-02" db="EMBL/GenBank/DDBJ databases">
        <title>Draft genome sequence of Microdochium bolleyi, a fungal endophyte of beachgrass.</title>
        <authorList>
            <consortium name="DOE Joint Genome Institute"/>
            <person name="David A.S."/>
            <person name="May G."/>
            <person name="Haridas S."/>
            <person name="Lim J."/>
            <person name="Wang M."/>
            <person name="Labutti K."/>
            <person name="Lipzen A."/>
            <person name="Barry K."/>
            <person name="Grigoriev I.V."/>
        </authorList>
    </citation>
    <scope>NUCLEOTIDE SEQUENCE [LARGE SCALE GENOMIC DNA]</scope>
    <source>
        <strain evidence="4">J235TASD1</strain>
    </source>
</reference>
<name>A0A136JHZ9_9PEZI</name>
<sequence>MALREDDHGAILATVAIAGVFITAAAVIGKLIQRRDFAVRKKYDYVLLLGVVLVFAQSGVAVYAAALGLGRSRENVESEALSTTAKWAASEDACAAAVSINNFIHISSMITDVSIICFSLAMVVRVQTSIGAKLLIISLFSTRILDFTWLGLGPTAWLIANSHISIVCTVIPSLKGMFDSFLGNTLGLGIDAPYQLERIHGKDGFEVSAYDRTVLTASRRNSGSHSKVNSSSRTLTEQRKDEPTNPIKNKGSGFIASSAAALKLTTFSPTEVACFSENTASHRRDDHPIGAQDKAKNGQSESVKGLTDGVIMIHSESRSASTLALAVIS</sequence>
<keyword evidence="2" id="KW-0472">Membrane</keyword>
<keyword evidence="2" id="KW-1133">Transmembrane helix</keyword>
<feature type="region of interest" description="Disordered" evidence="1">
    <location>
        <begin position="220"/>
        <end position="250"/>
    </location>
</feature>
<dbReference type="InParanoid" id="A0A136JHZ9"/>
<evidence type="ECO:0008006" key="5">
    <source>
        <dbReference type="Google" id="ProtNLM"/>
    </source>
</evidence>
<keyword evidence="2" id="KW-0812">Transmembrane</keyword>
<accession>A0A136JHZ9</accession>
<feature type="compositionally biased region" description="Basic and acidic residues" evidence="1">
    <location>
        <begin position="280"/>
        <end position="296"/>
    </location>
</feature>
<feature type="region of interest" description="Disordered" evidence="1">
    <location>
        <begin position="279"/>
        <end position="302"/>
    </location>
</feature>
<protein>
    <recommendedName>
        <fullName evidence="5">Integral membrane protein</fullName>
    </recommendedName>
</protein>
<dbReference type="Proteomes" id="UP000070501">
    <property type="component" value="Unassembled WGS sequence"/>
</dbReference>
<feature type="transmembrane region" description="Helical" evidence="2">
    <location>
        <begin position="12"/>
        <end position="33"/>
    </location>
</feature>
<evidence type="ECO:0000313" key="4">
    <source>
        <dbReference type="Proteomes" id="UP000070501"/>
    </source>
</evidence>
<dbReference type="AlphaFoldDB" id="A0A136JHZ9"/>
<feature type="compositionally biased region" description="Low complexity" evidence="1">
    <location>
        <begin position="223"/>
        <end position="232"/>
    </location>
</feature>